<evidence type="ECO:0000313" key="2">
    <source>
        <dbReference type="Proteomes" id="UP000077755"/>
    </source>
</evidence>
<organism evidence="1 2">
    <name type="scientific">Daucus carota subsp. sativus</name>
    <name type="common">Carrot</name>
    <dbReference type="NCBI Taxonomy" id="79200"/>
    <lineage>
        <taxon>Eukaryota</taxon>
        <taxon>Viridiplantae</taxon>
        <taxon>Streptophyta</taxon>
        <taxon>Embryophyta</taxon>
        <taxon>Tracheophyta</taxon>
        <taxon>Spermatophyta</taxon>
        <taxon>Magnoliopsida</taxon>
        <taxon>eudicotyledons</taxon>
        <taxon>Gunneridae</taxon>
        <taxon>Pentapetalae</taxon>
        <taxon>asterids</taxon>
        <taxon>campanulids</taxon>
        <taxon>Apiales</taxon>
        <taxon>Apiaceae</taxon>
        <taxon>Apioideae</taxon>
        <taxon>Scandiceae</taxon>
        <taxon>Daucinae</taxon>
        <taxon>Daucus</taxon>
        <taxon>Daucus sect. Daucus</taxon>
    </lineage>
</organism>
<dbReference type="Proteomes" id="UP000077755">
    <property type="component" value="Chromosome 7"/>
</dbReference>
<dbReference type="AlphaFoldDB" id="A0A161Y564"/>
<protein>
    <submittedName>
        <fullName evidence="1">Uncharacterized protein</fullName>
    </submittedName>
</protein>
<proteinExistence type="predicted"/>
<reference evidence="1" key="1">
    <citation type="journal article" date="2016" name="Nat. Genet.">
        <title>A high-quality carrot genome assembly provides new insights into carotenoid accumulation and asterid genome evolution.</title>
        <authorList>
            <person name="Iorizzo M."/>
            <person name="Ellison S."/>
            <person name="Senalik D."/>
            <person name="Zeng P."/>
            <person name="Satapoomin P."/>
            <person name="Huang J."/>
            <person name="Bowman M."/>
            <person name="Iovene M."/>
            <person name="Sanseverino W."/>
            <person name="Cavagnaro P."/>
            <person name="Yildiz M."/>
            <person name="Macko-Podgorni A."/>
            <person name="Moranska E."/>
            <person name="Grzebelus E."/>
            <person name="Grzebelus D."/>
            <person name="Ashrafi H."/>
            <person name="Zheng Z."/>
            <person name="Cheng S."/>
            <person name="Spooner D."/>
            <person name="Van Deynze A."/>
            <person name="Simon P."/>
        </authorList>
    </citation>
    <scope>NUCLEOTIDE SEQUENCE</scope>
    <source>
        <tissue evidence="1">Leaf</tissue>
    </source>
</reference>
<reference evidence="1" key="2">
    <citation type="submission" date="2022-03" db="EMBL/GenBank/DDBJ databases">
        <title>Draft title - Genomic analysis of global carrot germplasm unveils the trajectory of domestication and the origin of high carotenoid orange carrot.</title>
        <authorList>
            <person name="Iorizzo M."/>
            <person name="Ellison S."/>
            <person name="Senalik D."/>
            <person name="Macko-Podgorni A."/>
            <person name="Grzebelus D."/>
            <person name="Bostan H."/>
            <person name="Rolling W."/>
            <person name="Curaba J."/>
            <person name="Simon P."/>
        </authorList>
    </citation>
    <scope>NUCLEOTIDE SEQUENCE</scope>
    <source>
        <tissue evidence="1">Leaf</tissue>
    </source>
</reference>
<gene>
    <name evidence="1" type="ORF">DCAR_0727753</name>
</gene>
<keyword evidence="2" id="KW-1185">Reference proteome</keyword>
<dbReference type="EMBL" id="CP093349">
    <property type="protein sequence ID" value="WOH08315.1"/>
    <property type="molecule type" value="Genomic_DNA"/>
</dbReference>
<name>A0A161Y564_DAUCS</name>
<evidence type="ECO:0000313" key="1">
    <source>
        <dbReference type="EMBL" id="WOH08315.1"/>
    </source>
</evidence>
<dbReference type="Gramene" id="KZM87379">
    <property type="protein sequence ID" value="KZM87379"/>
    <property type="gene ID" value="DCAR_024513"/>
</dbReference>
<accession>A0A161Y564</accession>
<sequence>MDPDVIEIPLPTLIDRISKSKTLKHKENQLMILMHVSSFALSPYRIRMRSKSGYSSSTGWWDIFHAGSGSGAGPDILPLPGGGLSVDCRLLTSQTNYKMKVLQMIMQWLGIKRLKLLVI</sequence>